<keyword evidence="2" id="KW-0808">Transferase</keyword>
<name>A0ABR5JEL3_9ACTN</name>
<dbReference type="GO" id="GO:0016301">
    <property type="term" value="F:kinase activity"/>
    <property type="evidence" value="ECO:0007669"/>
    <property type="project" value="UniProtKB-KW"/>
</dbReference>
<keyword evidence="3" id="KW-1185">Reference proteome</keyword>
<evidence type="ECO:0000256" key="1">
    <source>
        <dbReference type="ARBA" id="ARBA00009625"/>
    </source>
</evidence>
<dbReference type="EMBL" id="LGUT01000086">
    <property type="protein sequence ID" value="KOG91806.1"/>
    <property type="molecule type" value="Genomic_DNA"/>
</dbReference>
<feature type="non-terminal residue" evidence="2">
    <location>
        <position position="97"/>
    </location>
</feature>
<evidence type="ECO:0000313" key="3">
    <source>
        <dbReference type="Proteomes" id="UP000037020"/>
    </source>
</evidence>
<protein>
    <submittedName>
        <fullName evidence="2">Protein kinase</fullName>
    </submittedName>
</protein>
<dbReference type="Pfam" id="PF03308">
    <property type="entry name" value="MeaB"/>
    <property type="match status" value="1"/>
</dbReference>
<proteinExistence type="inferred from homology"/>
<dbReference type="Gene3D" id="3.40.50.300">
    <property type="entry name" value="P-loop containing nucleotide triphosphate hydrolases"/>
    <property type="match status" value="1"/>
</dbReference>
<keyword evidence="2" id="KW-0418">Kinase</keyword>
<dbReference type="PANTHER" id="PTHR23408">
    <property type="entry name" value="METHYLMALONYL-COA MUTASE"/>
    <property type="match status" value="1"/>
</dbReference>
<dbReference type="SUPFAM" id="SSF52540">
    <property type="entry name" value="P-loop containing nucleoside triphosphate hydrolases"/>
    <property type="match status" value="1"/>
</dbReference>
<comment type="caution">
    <text evidence="2">The sequence shown here is derived from an EMBL/GenBank/DDBJ whole genome shotgun (WGS) entry which is preliminary data.</text>
</comment>
<accession>A0ABR5JEL3</accession>
<evidence type="ECO:0000313" key="2">
    <source>
        <dbReference type="EMBL" id="KOG91806.1"/>
    </source>
</evidence>
<dbReference type="InterPro" id="IPR005129">
    <property type="entry name" value="GTPase_ArgK"/>
</dbReference>
<dbReference type="Gene3D" id="1.20.5.170">
    <property type="match status" value="1"/>
</dbReference>
<sequence length="97" mass="10175">MAIDLDTYVKGVLDGKRALVARAITLVESTRPDHRALAQELLTELLPHSGRARRIGVSGVPGVGKSTFIDAFGTRLTGLGHRVAVLAVDPSSSRTGG</sequence>
<dbReference type="InterPro" id="IPR027417">
    <property type="entry name" value="P-loop_NTPase"/>
</dbReference>
<dbReference type="PANTHER" id="PTHR23408:SF3">
    <property type="entry name" value="METHYLMALONIC ACIDURIA TYPE A PROTEIN, MITOCHONDRIAL"/>
    <property type="match status" value="1"/>
</dbReference>
<organism evidence="2 3">
    <name type="scientific">Streptomyces varsoviensis</name>
    <dbReference type="NCBI Taxonomy" id="67373"/>
    <lineage>
        <taxon>Bacteria</taxon>
        <taxon>Bacillati</taxon>
        <taxon>Actinomycetota</taxon>
        <taxon>Actinomycetes</taxon>
        <taxon>Kitasatosporales</taxon>
        <taxon>Streptomycetaceae</taxon>
        <taxon>Streptomyces</taxon>
    </lineage>
</organism>
<dbReference type="Proteomes" id="UP000037020">
    <property type="component" value="Unassembled WGS sequence"/>
</dbReference>
<gene>
    <name evidence="2" type="ORF">ADK38_01160</name>
</gene>
<reference evidence="2 3" key="1">
    <citation type="submission" date="2015-07" db="EMBL/GenBank/DDBJ databases">
        <authorList>
            <person name="Ju K.-S."/>
            <person name="Doroghazi J.R."/>
            <person name="Metcalf W.W."/>
        </authorList>
    </citation>
    <scope>NUCLEOTIDE SEQUENCE [LARGE SCALE GENOMIC DNA]</scope>
    <source>
        <strain evidence="2 3">NRRL B-3589</strain>
    </source>
</reference>
<comment type="similarity">
    <text evidence="1">Belongs to the SIMIBI class G3E GTPase family. ArgK/MeaB subfamily.</text>
</comment>